<dbReference type="Proteomes" id="UP000295444">
    <property type="component" value="Unassembled WGS sequence"/>
</dbReference>
<reference evidence="1 2" key="1">
    <citation type="submission" date="2019-03" db="EMBL/GenBank/DDBJ databases">
        <title>Genomic Encyclopedia of Type Strains, Phase IV (KMG-IV): sequencing the most valuable type-strain genomes for metagenomic binning, comparative biology and taxonomic classification.</title>
        <authorList>
            <person name="Goeker M."/>
        </authorList>
    </citation>
    <scope>NUCLEOTIDE SEQUENCE [LARGE SCALE GENOMIC DNA]</scope>
    <source>
        <strain evidence="1 2">DSM 45361</strain>
    </source>
</reference>
<organism evidence="1 2">
    <name type="scientific">Labedaea rhizosphaerae</name>
    <dbReference type="NCBI Taxonomy" id="598644"/>
    <lineage>
        <taxon>Bacteria</taxon>
        <taxon>Bacillati</taxon>
        <taxon>Actinomycetota</taxon>
        <taxon>Actinomycetes</taxon>
        <taxon>Pseudonocardiales</taxon>
        <taxon>Pseudonocardiaceae</taxon>
        <taxon>Labedaea</taxon>
    </lineage>
</organism>
<name>A0A4R6SDD8_LABRH</name>
<accession>A0A4R6SDD8</accession>
<evidence type="ECO:0000313" key="1">
    <source>
        <dbReference type="EMBL" id="TDP97941.1"/>
    </source>
</evidence>
<proteinExistence type="predicted"/>
<comment type="caution">
    <text evidence="1">The sequence shown here is derived from an EMBL/GenBank/DDBJ whole genome shotgun (WGS) entry which is preliminary data.</text>
</comment>
<dbReference type="EMBL" id="SNXZ01000003">
    <property type="protein sequence ID" value="TDP97941.1"/>
    <property type="molecule type" value="Genomic_DNA"/>
</dbReference>
<sequence>MPEAALRGTSFGDRWIEVRTSAQDARALREVIADRGRTGPRSLRLDDVVVNLGHAEVEVRIGETRVGSLWEVDMSRYAPVLRTAGRPVESSGIIIIDADGHPGSHVKLYLPDPDMLVPANSLDPTVLFLPAHDRAGGITLARRKADHELIEAATASLWSGRDCSVWVLLTRTSSGIDASIDKMPLPSLSDERAAALLLSWEAQYPRSNDLQFESILYSIRAGRQVCVRFSLA</sequence>
<keyword evidence="2" id="KW-1185">Reference proteome</keyword>
<evidence type="ECO:0000313" key="2">
    <source>
        <dbReference type="Proteomes" id="UP000295444"/>
    </source>
</evidence>
<dbReference type="AlphaFoldDB" id="A0A4R6SDD8"/>
<gene>
    <name evidence="1" type="ORF">EV186_103921</name>
</gene>
<protein>
    <submittedName>
        <fullName evidence="1">Uncharacterized protein</fullName>
    </submittedName>
</protein>